<protein>
    <submittedName>
        <fullName evidence="3">Uncharacterized protein</fullName>
    </submittedName>
</protein>
<dbReference type="RefSeq" id="WP_142600482.1">
    <property type="nucleotide sequence ID" value="NZ_FXSZ01000001.1"/>
</dbReference>
<keyword evidence="4" id="KW-1185">Reference proteome</keyword>
<keyword evidence="2" id="KW-0472">Membrane</keyword>
<evidence type="ECO:0000256" key="2">
    <source>
        <dbReference type="SAM" id="Phobius"/>
    </source>
</evidence>
<feature type="transmembrane region" description="Helical" evidence="2">
    <location>
        <begin position="30"/>
        <end position="50"/>
    </location>
</feature>
<feature type="compositionally biased region" description="Low complexity" evidence="1">
    <location>
        <begin position="58"/>
        <end position="76"/>
    </location>
</feature>
<feature type="transmembrane region" description="Helical" evidence="2">
    <location>
        <begin position="5"/>
        <end position="24"/>
    </location>
</feature>
<accession>A0A521ACD4</accession>
<proteinExistence type="predicted"/>
<keyword evidence="2" id="KW-1133">Transmembrane helix</keyword>
<evidence type="ECO:0000313" key="4">
    <source>
        <dbReference type="Proteomes" id="UP000315971"/>
    </source>
</evidence>
<gene>
    <name evidence="3" type="ORF">SAMN06265350_10153</name>
</gene>
<organism evidence="3 4">
    <name type="scientific">Solitalea koreensis</name>
    <dbReference type="NCBI Taxonomy" id="543615"/>
    <lineage>
        <taxon>Bacteria</taxon>
        <taxon>Pseudomonadati</taxon>
        <taxon>Bacteroidota</taxon>
        <taxon>Sphingobacteriia</taxon>
        <taxon>Sphingobacteriales</taxon>
        <taxon>Sphingobacteriaceae</taxon>
        <taxon>Solitalea</taxon>
    </lineage>
</organism>
<dbReference type="EMBL" id="FXSZ01000001">
    <property type="protein sequence ID" value="SMO32469.1"/>
    <property type="molecule type" value="Genomic_DNA"/>
</dbReference>
<evidence type="ECO:0000256" key="1">
    <source>
        <dbReference type="SAM" id="MobiDB-lite"/>
    </source>
</evidence>
<feature type="region of interest" description="Disordered" evidence="1">
    <location>
        <begin position="57"/>
        <end position="85"/>
    </location>
</feature>
<dbReference type="AlphaFoldDB" id="A0A521ACD4"/>
<keyword evidence="2" id="KW-0812">Transmembrane</keyword>
<sequence>MIKKLFIALAVLIGIGLLLLVIGFPGNMILGIWGLTGVFGIIFIIIWLPLKVIRGPRKSNLSKSSSKSSSKSIKNTSIKRKVNKI</sequence>
<evidence type="ECO:0000313" key="3">
    <source>
        <dbReference type="EMBL" id="SMO32469.1"/>
    </source>
</evidence>
<name>A0A521ACD4_9SPHI</name>
<dbReference type="Proteomes" id="UP000315971">
    <property type="component" value="Unassembled WGS sequence"/>
</dbReference>
<reference evidence="3 4" key="1">
    <citation type="submission" date="2017-05" db="EMBL/GenBank/DDBJ databases">
        <authorList>
            <person name="Varghese N."/>
            <person name="Submissions S."/>
        </authorList>
    </citation>
    <scope>NUCLEOTIDE SEQUENCE [LARGE SCALE GENOMIC DNA]</scope>
    <source>
        <strain evidence="3 4">DSM 21342</strain>
    </source>
</reference>